<accession>A0AAW7X6T2</accession>
<dbReference type="Gene3D" id="2.40.50.100">
    <property type="match status" value="1"/>
</dbReference>
<comment type="caution">
    <text evidence="5">The sequence shown here is derived from an EMBL/GenBank/DDBJ whole genome shotgun (WGS) entry which is preliminary data.</text>
</comment>
<dbReference type="Gene3D" id="1.10.287.470">
    <property type="entry name" value="Helix hairpin bin"/>
    <property type="match status" value="1"/>
</dbReference>
<feature type="transmembrane region" description="Helical" evidence="4">
    <location>
        <begin position="12"/>
        <end position="36"/>
    </location>
</feature>
<evidence type="ECO:0000256" key="1">
    <source>
        <dbReference type="ARBA" id="ARBA00004196"/>
    </source>
</evidence>
<comment type="subcellular location">
    <subcellularLocation>
        <location evidence="1">Cell envelope</location>
    </subcellularLocation>
</comment>
<reference evidence="5" key="1">
    <citation type="submission" date="2023-07" db="EMBL/GenBank/DDBJ databases">
        <title>Genome content predicts the carbon catabolic preferences of heterotrophic bacteria.</title>
        <authorList>
            <person name="Gralka M."/>
        </authorList>
    </citation>
    <scope>NUCLEOTIDE SEQUENCE</scope>
    <source>
        <strain evidence="5">I3M17_2</strain>
    </source>
</reference>
<dbReference type="EMBL" id="JAUOPB010000009">
    <property type="protein sequence ID" value="MDO6423381.1"/>
    <property type="molecule type" value="Genomic_DNA"/>
</dbReference>
<evidence type="ECO:0000256" key="2">
    <source>
        <dbReference type="ARBA" id="ARBA00023054"/>
    </source>
</evidence>
<evidence type="ECO:0000256" key="3">
    <source>
        <dbReference type="SAM" id="Coils"/>
    </source>
</evidence>
<dbReference type="Gene3D" id="2.40.420.20">
    <property type="match status" value="1"/>
</dbReference>
<protein>
    <submittedName>
        <fullName evidence="5">HlyD family efflux transporter periplasmic adaptor subunit</fullName>
    </submittedName>
</protein>
<keyword evidence="4" id="KW-0812">Transmembrane</keyword>
<name>A0AAW7X6T2_9GAMM</name>
<dbReference type="InterPro" id="IPR050465">
    <property type="entry name" value="UPF0194_transport"/>
</dbReference>
<dbReference type="AlphaFoldDB" id="A0AAW7X6T2"/>
<dbReference type="Proteomes" id="UP001169760">
    <property type="component" value="Unassembled WGS sequence"/>
</dbReference>
<dbReference type="PANTHER" id="PTHR32347">
    <property type="entry name" value="EFFLUX SYSTEM COMPONENT YKNX-RELATED"/>
    <property type="match status" value="1"/>
</dbReference>
<feature type="coiled-coil region" evidence="3">
    <location>
        <begin position="208"/>
        <end position="235"/>
    </location>
</feature>
<organism evidence="5 6">
    <name type="scientific">Saccharophagus degradans</name>
    <dbReference type="NCBI Taxonomy" id="86304"/>
    <lineage>
        <taxon>Bacteria</taxon>
        <taxon>Pseudomonadati</taxon>
        <taxon>Pseudomonadota</taxon>
        <taxon>Gammaproteobacteria</taxon>
        <taxon>Cellvibrionales</taxon>
        <taxon>Cellvibrionaceae</taxon>
        <taxon>Saccharophagus</taxon>
    </lineage>
</organism>
<proteinExistence type="predicted"/>
<dbReference type="PANTHER" id="PTHR32347:SF23">
    <property type="entry name" value="BLL5650 PROTEIN"/>
    <property type="match status" value="1"/>
</dbReference>
<dbReference type="RefSeq" id="WP_303493070.1">
    <property type="nucleotide sequence ID" value="NZ_JAUOPB010000009.1"/>
</dbReference>
<sequence>MDIAIARKKPAYGKYIALGVVVLAALLIGVRALWVLSLADFSMERSKLTFGQVQQGDFTVSVRGNGVLVPENIQWLAAETEATVIRRVLKAGHIVSKGDLIAELANPQLVQLLAETQWELTATEEELKAAQVQQETELLSQKSIVENAKLNFERSQLEYVAQTDLIKTGAVSKIAFQRTQLETSQFEQRWHTSQEQYLKMQQNLLAQNRARQARLSQMKNRLERLQQRVDGLQVRATFDSIVLDVPIEAGQRIQAGANIAKLAQQDALYAELSVPELKINDVAVGQKVLIDTRNTVVNGKVARIDPTVINGNVQVDVVFTQPLPSDARPDLSVDGEIITAHIENTLYVTRPLLSQSNSRAALYKVRDDNQFAERVHVRLGASSPNRIQILEGLNAGDTIVVSDPSLFQTYNIFRLR</sequence>
<dbReference type="GO" id="GO:0030313">
    <property type="term" value="C:cell envelope"/>
    <property type="evidence" value="ECO:0007669"/>
    <property type="project" value="UniProtKB-SubCell"/>
</dbReference>
<dbReference type="Gene3D" id="2.40.30.170">
    <property type="match status" value="1"/>
</dbReference>
<evidence type="ECO:0000256" key="4">
    <source>
        <dbReference type="SAM" id="Phobius"/>
    </source>
</evidence>
<gene>
    <name evidence="5" type="ORF">Q4521_12950</name>
</gene>
<evidence type="ECO:0000313" key="5">
    <source>
        <dbReference type="EMBL" id="MDO6423381.1"/>
    </source>
</evidence>
<evidence type="ECO:0000313" key="6">
    <source>
        <dbReference type="Proteomes" id="UP001169760"/>
    </source>
</evidence>
<keyword evidence="2 3" id="KW-0175">Coiled coil</keyword>
<keyword evidence="4" id="KW-1133">Transmembrane helix</keyword>
<keyword evidence="4" id="KW-0472">Membrane</keyword>